<evidence type="ECO:0000256" key="6">
    <source>
        <dbReference type="RuleBase" id="RU003622"/>
    </source>
</evidence>
<name>A0A8T3UYU2_9ARCH</name>
<dbReference type="Gene3D" id="2.40.50.140">
    <property type="entry name" value="Nucleic acid-binding proteins"/>
    <property type="match status" value="1"/>
</dbReference>
<dbReference type="SUPFAM" id="SSF50249">
    <property type="entry name" value="Nucleic acid-binding proteins"/>
    <property type="match status" value="1"/>
</dbReference>
<proteinExistence type="inferred from homology"/>
<accession>A0A8T3UYU2</accession>
<evidence type="ECO:0000256" key="1">
    <source>
        <dbReference type="ARBA" id="ARBA00005657"/>
    </source>
</evidence>
<dbReference type="GO" id="GO:0003735">
    <property type="term" value="F:structural constituent of ribosome"/>
    <property type="evidence" value="ECO:0007669"/>
    <property type="project" value="UniProtKB-UniRule"/>
</dbReference>
<keyword evidence="7" id="KW-0699">rRNA-binding</keyword>
<comment type="function">
    <text evidence="7">With S4 and S5 plays an important role in translational accuracy. Located at the interface of the 30S and 50S subunits.</text>
</comment>
<dbReference type="InterPro" id="IPR012340">
    <property type="entry name" value="NA-bd_OB-fold"/>
</dbReference>
<dbReference type="PANTHER" id="PTHR11652">
    <property type="entry name" value="30S RIBOSOMAL PROTEIN S12 FAMILY MEMBER"/>
    <property type="match status" value="1"/>
</dbReference>
<reference evidence="8 9" key="1">
    <citation type="submission" date="2020-09" db="EMBL/GenBank/DDBJ databases">
        <title>Genomic characterization of a novel Parvarchaeota family in acid mine drainage sediments.</title>
        <authorList>
            <person name="Luo Z.-H."/>
        </authorList>
    </citation>
    <scope>NUCLEOTIDE SEQUENCE [LARGE SCALE GENOMIC DNA]</scope>
    <source>
        <strain evidence="8">TL1-5_bins.178</strain>
    </source>
</reference>
<evidence type="ECO:0000313" key="8">
    <source>
        <dbReference type="EMBL" id="MBE5727965.1"/>
    </source>
</evidence>
<keyword evidence="7" id="KW-0694">RNA-binding</keyword>
<evidence type="ECO:0000256" key="5">
    <source>
        <dbReference type="NCBIfam" id="TIGR00982"/>
    </source>
</evidence>
<comment type="subunit">
    <text evidence="7">Part of the 30S ribosomal subunit.</text>
</comment>
<dbReference type="GO" id="GO:0015935">
    <property type="term" value="C:small ribosomal subunit"/>
    <property type="evidence" value="ECO:0007669"/>
    <property type="project" value="UniProtKB-UniRule"/>
</dbReference>
<evidence type="ECO:0000256" key="4">
    <source>
        <dbReference type="ARBA" id="ARBA00035314"/>
    </source>
</evidence>
<keyword evidence="2 6" id="KW-0689">Ribosomal protein</keyword>
<dbReference type="NCBIfam" id="TIGR00982">
    <property type="entry name" value="uS12_E_A"/>
    <property type="match status" value="1"/>
</dbReference>
<evidence type="ECO:0000256" key="7">
    <source>
        <dbReference type="RuleBase" id="RU004490"/>
    </source>
</evidence>
<sequence>MGRKTKGLFSGNALLKRKAKYRFSKKHSKSLFGNRWKKYDPLEGAPQAHGIVLEKVEVTPKKPSSGKRKSCKVQLTKNGKIITAYIPYAKGISFVDEHNDVMIERIGGAQKGARGDLPGVKFVLTKVNGISIKELVKGRKQKPVR</sequence>
<dbReference type="InterPro" id="IPR005680">
    <property type="entry name" value="Ribosomal_uS12_euk/arc"/>
</dbReference>
<dbReference type="FunFam" id="2.40.50.140:FF:000007">
    <property type="entry name" value="40S ribosomal protein S23"/>
    <property type="match status" value="1"/>
</dbReference>
<comment type="caution">
    <text evidence="8">The sequence shown here is derived from an EMBL/GenBank/DDBJ whole genome shotgun (WGS) entry which is preliminary data.</text>
</comment>
<protein>
    <recommendedName>
        <fullName evidence="4 5">30S ribosomal protein S12</fullName>
    </recommendedName>
</protein>
<dbReference type="GO" id="GO:0006412">
    <property type="term" value="P:translation"/>
    <property type="evidence" value="ECO:0007669"/>
    <property type="project" value="UniProtKB-UniRule"/>
</dbReference>
<dbReference type="Pfam" id="PF00164">
    <property type="entry name" value="Ribosom_S12_S23"/>
    <property type="match status" value="1"/>
</dbReference>
<dbReference type="InterPro" id="IPR006032">
    <property type="entry name" value="Ribosomal_uS12"/>
</dbReference>
<comment type="similarity">
    <text evidence="1 6">Belongs to the universal ribosomal protein uS12 family.</text>
</comment>
<dbReference type="EMBL" id="JADFAQ010000014">
    <property type="protein sequence ID" value="MBE5727965.1"/>
    <property type="molecule type" value="Genomic_DNA"/>
</dbReference>
<gene>
    <name evidence="8" type="ORF">IHE50_00930</name>
</gene>
<evidence type="ECO:0000256" key="2">
    <source>
        <dbReference type="ARBA" id="ARBA00022980"/>
    </source>
</evidence>
<dbReference type="Proteomes" id="UP000763484">
    <property type="component" value="Unassembled WGS sequence"/>
</dbReference>
<evidence type="ECO:0000256" key="3">
    <source>
        <dbReference type="ARBA" id="ARBA00023274"/>
    </source>
</evidence>
<dbReference type="AlphaFoldDB" id="A0A8T3UYU2"/>
<keyword evidence="3 6" id="KW-0687">Ribonucleoprotein</keyword>
<evidence type="ECO:0000313" key="9">
    <source>
        <dbReference type="Proteomes" id="UP000763484"/>
    </source>
</evidence>
<dbReference type="GO" id="GO:0019843">
    <property type="term" value="F:rRNA binding"/>
    <property type="evidence" value="ECO:0007669"/>
    <property type="project" value="UniProtKB-KW"/>
</dbReference>
<dbReference type="PIRSF" id="PIRSF002133">
    <property type="entry name" value="Ribosomal_S12/S23"/>
    <property type="match status" value="1"/>
</dbReference>
<organism evidence="8 9">
    <name type="scientific">Candidatus Acidifodinimicrobium mancum</name>
    <dbReference type="NCBI Taxonomy" id="2898728"/>
    <lineage>
        <taxon>Archaea</taxon>
        <taxon>Candidatus Parvarchaeota</taxon>
        <taxon>Candidatus Acidifodinimicrobiaceae</taxon>
        <taxon>Candidatus Acidifodinimicrobium</taxon>
    </lineage>
</organism>